<dbReference type="EMBL" id="PVFR01000075">
    <property type="protein sequence ID" value="PRE42711.1"/>
    <property type="molecule type" value="Genomic_DNA"/>
</dbReference>
<dbReference type="InterPro" id="IPR011050">
    <property type="entry name" value="Pectin_lyase_fold/virulence"/>
</dbReference>
<name>A0AB37AM19_9BURK</name>
<feature type="region of interest" description="Disordered" evidence="1">
    <location>
        <begin position="504"/>
        <end position="546"/>
    </location>
</feature>
<protein>
    <submittedName>
        <fullName evidence="4">Filamentous hemagglutinin</fullName>
    </submittedName>
</protein>
<feature type="signal peptide" evidence="2">
    <location>
        <begin position="1"/>
        <end position="35"/>
    </location>
</feature>
<dbReference type="SUPFAM" id="SSF51126">
    <property type="entry name" value="Pectin lyase-like"/>
    <property type="match status" value="1"/>
</dbReference>
<dbReference type="Pfam" id="PF05860">
    <property type="entry name" value="TPS"/>
    <property type="match status" value="1"/>
</dbReference>
<feature type="region of interest" description="Disordered" evidence="1">
    <location>
        <begin position="449"/>
        <end position="492"/>
    </location>
</feature>
<dbReference type="SMART" id="SM00912">
    <property type="entry name" value="Haemagg_act"/>
    <property type="match status" value="1"/>
</dbReference>
<evidence type="ECO:0000256" key="1">
    <source>
        <dbReference type="SAM" id="MobiDB-lite"/>
    </source>
</evidence>
<feature type="compositionally biased region" description="Polar residues" evidence="1">
    <location>
        <begin position="610"/>
        <end position="621"/>
    </location>
</feature>
<accession>A0AB37AM19</accession>
<evidence type="ECO:0000313" key="5">
    <source>
        <dbReference type="Proteomes" id="UP000237811"/>
    </source>
</evidence>
<evidence type="ECO:0000256" key="2">
    <source>
        <dbReference type="SAM" id="SignalP"/>
    </source>
</evidence>
<dbReference type="NCBIfam" id="TIGR01901">
    <property type="entry name" value="adhes_NPXG"/>
    <property type="match status" value="1"/>
</dbReference>
<gene>
    <name evidence="4" type="ORF">C6P99_24125</name>
</gene>
<proteinExistence type="predicted"/>
<dbReference type="Proteomes" id="UP000237811">
    <property type="component" value="Unassembled WGS sequence"/>
</dbReference>
<feature type="region of interest" description="Disordered" evidence="1">
    <location>
        <begin position="609"/>
        <end position="628"/>
    </location>
</feature>
<comment type="caution">
    <text evidence="4">The sequence shown here is derived from an EMBL/GenBank/DDBJ whole genome shotgun (WGS) entry which is preliminary data.</text>
</comment>
<dbReference type="AlphaFoldDB" id="A0AB37AM19"/>
<feature type="region of interest" description="Disordered" evidence="1">
    <location>
        <begin position="581"/>
        <end position="604"/>
    </location>
</feature>
<feature type="chain" id="PRO_5044264253" evidence="2">
    <location>
        <begin position="36"/>
        <end position="745"/>
    </location>
</feature>
<dbReference type="InterPro" id="IPR012334">
    <property type="entry name" value="Pectin_lyas_fold"/>
</dbReference>
<keyword evidence="2" id="KW-0732">Signal</keyword>
<sequence>MQHTRQPHLPPAQPCARRALVAALACAMPLFAAHAQNAPLVVDPSAAHRPTLANGANGTPIVNIAAPDGAGLSHNRFTEYNVGAAGLVLNNSAHAVDTQLAGRIDGNTLLGGRPASVILNQVTGGNASMLAGATEVAGQAARVIVANPNGIGVNGGSFINANHVSLVAGTVEFDEQGAIRQFRTEHGRIAIDGAGLDARDVDQLDLVSRTLQVNAALHARRVTAVAQRGTANVEQPGSHQLSGQGDGAMPDVAIDVSKLGSMHASAITMHGSSAGVGVNLAGKVDAVTGGIAISSGGIVKVQDGGSLTADRLSINGNLDNAGSVRAGRALSAMGTLHNRAGGRIESGGTLSSMGSVRNAGTLHADAAMSLMGALTNEHGARISSYGRINQMGHVSNAGELVQFAPRPTVTPVEDKPASAAPAGVAENDVGESEGATAVVEKPVAPTAPVIAESKPGLPEVSTPVTEKPVAPTAPVIAESKPGLPGVSTPVTEKPVAPTAPVVAENKPAQPNVPTPIIDKPVPPTASVVAESKPTQPDVPTPVTEKPVAPTAPVIAENKPTQPNVPTPIIDKPVAPTASVIAESKPPQPDVPTPVTEKPVAPTASVIAENKPTQPNVPTSITEKPVPPTAPVIAESKPTEPDVPTPVTEKPVAPAAPVIAENEPPKPPQPARPTAPIAAKPLPPTIAALAPIFIPSITIAPIRPIGFPTFAFSPIAPPALPTFGMIPRPTMFAPMPAFSLTLASRV</sequence>
<dbReference type="Gene3D" id="2.160.20.10">
    <property type="entry name" value="Single-stranded right-handed beta-helix, Pectin lyase-like"/>
    <property type="match status" value="1"/>
</dbReference>
<organism evidence="4 5">
    <name type="scientific">Burkholderia multivorans</name>
    <dbReference type="NCBI Taxonomy" id="87883"/>
    <lineage>
        <taxon>Bacteria</taxon>
        <taxon>Pseudomonadati</taxon>
        <taxon>Pseudomonadota</taxon>
        <taxon>Betaproteobacteria</taxon>
        <taxon>Burkholderiales</taxon>
        <taxon>Burkholderiaceae</taxon>
        <taxon>Burkholderia</taxon>
        <taxon>Burkholderia cepacia complex</taxon>
    </lineage>
</organism>
<evidence type="ECO:0000313" key="4">
    <source>
        <dbReference type="EMBL" id="PRE42711.1"/>
    </source>
</evidence>
<reference evidence="4 5" key="1">
    <citation type="submission" date="2018-03" db="EMBL/GenBank/DDBJ databases">
        <authorList>
            <person name="Nguyen K."/>
            <person name="Fouts D."/>
            <person name="Sutton G."/>
        </authorList>
    </citation>
    <scope>NUCLEOTIDE SEQUENCE [LARGE SCALE GENOMIC DNA]</scope>
    <source>
        <strain evidence="4 5">AU14328</strain>
    </source>
</reference>
<dbReference type="InterPro" id="IPR008638">
    <property type="entry name" value="FhaB/CdiA-like_TPS"/>
</dbReference>
<evidence type="ECO:0000259" key="3">
    <source>
        <dbReference type="SMART" id="SM00912"/>
    </source>
</evidence>
<feature type="domain" description="Filamentous haemagglutinin FhaB/tRNA nuclease CdiA-like TPS" evidence="3">
    <location>
        <begin position="56"/>
        <end position="176"/>
    </location>
</feature>
<feature type="region of interest" description="Disordered" evidence="1">
    <location>
        <begin position="409"/>
        <end position="434"/>
    </location>
</feature>